<evidence type="ECO:0000259" key="8">
    <source>
        <dbReference type="Pfam" id="PF20684"/>
    </source>
</evidence>
<dbReference type="InterPro" id="IPR052337">
    <property type="entry name" value="SAT4-like"/>
</dbReference>
<evidence type="ECO:0000256" key="6">
    <source>
        <dbReference type="SAM" id="MobiDB-lite"/>
    </source>
</evidence>
<protein>
    <recommendedName>
        <fullName evidence="8">Rhodopsin domain-containing protein</fullName>
    </recommendedName>
</protein>
<gene>
    <name evidence="9" type="ORF">LTR62_000236</name>
</gene>
<proteinExistence type="inferred from homology"/>
<dbReference type="PANTHER" id="PTHR33048:SF96">
    <property type="entry name" value="INTEGRAL MEMBRANE PROTEIN"/>
    <property type="match status" value="1"/>
</dbReference>
<comment type="caution">
    <text evidence="9">The sequence shown here is derived from an EMBL/GenBank/DDBJ whole genome shotgun (WGS) entry which is preliminary data.</text>
</comment>
<keyword evidence="2 7" id="KW-0812">Transmembrane</keyword>
<feature type="transmembrane region" description="Helical" evidence="7">
    <location>
        <begin position="86"/>
        <end position="110"/>
    </location>
</feature>
<comment type="similarity">
    <text evidence="5">Belongs to the SAT4 family.</text>
</comment>
<sequence>MVPPGRPQAVLAVAIAFFILSWVSIGLRIWVRGFIIKAFGKDDWVMMATQVIFTIYLVCQIGGVAYGTGQHLKDLEDWRAERALAFWWGCEVTYALSTVVMKVAIGLLLLRVAINRIHIWIVRLVVLSCCVCGGGLAVVLFFQCSPISAFWTLNPDDGHCIDPEVLSGLTWTISGLNVLADWVFAILPGFVVKDLQMPLRRKISVACIMAFACIGSTATIVRMPSVGALKESSLGWNGDFLYDTTGIAIWTTVEVGIGITAGCIATLWPLVQLARDKLGITNTHNNTPMNTPVFGPRSGKSPAFELDSRKAGQGVVTVISSKQHKQQHSTWRTRNSSEESLARPEQITRQTVVEYDDSP</sequence>
<feature type="domain" description="Rhodopsin" evidence="8">
    <location>
        <begin position="27"/>
        <end position="272"/>
    </location>
</feature>
<dbReference type="AlphaFoldDB" id="A0AAN7TJ99"/>
<keyword evidence="3 7" id="KW-1133">Transmembrane helix</keyword>
<feature type="transmembrane region" description="Helical" evidence="7">
    <location>
        <begin position="122"/>
        <end position="151"/>
    </location>
</feature>
<evidence type="ECO:0000256" key="2">
    <source>
        <dbReference type="ARBA" id="ARBA00022692"/>
    </source>
</evidence>
<feature type="transmembrane region" description="Helical" evidence="7">
    <location>
        <begin position="247"/>
        <end position="271"/>
    </location>
</feature>
<evidence type="ECO:0000313" key="9">
    <source>
        <dbReference type="EMBL" id="KAK5119025.1"/>
    </source>
</evidence>
<feature type="transmembrane region" description="Helical" evidence="7">
    <location>
        <begin position="12"/>
        <end position="31"/>
    </location>
</feature>
<dbReference type="Proteomes" id="UP001310890">
    <property type="component" value="Unassembled WGS sequence"/>
</dbReference>
<evidence type="ECO:0000256" key="7">
    <source>
        <dbReference type="SAM" id="Phobius"/>
    </source>
</evidence>
<dbReference type="PANTHER" id="PTHR33048">
    <property type="entry name" value="PTH11-LIKE INTEGRAL MEMBRANE PROTEIN (AFU_ORTHOLOGUE AFUA_5G11245)"/>
    <property type="match status" value="1"/>
</dbReference>
<dbReference type="Pfam" id="PF20684">
    <property type="entry name" value="Fung_rhodopsin"/>
    <property type="match status" value="1"/>
</dbReference>
<reference evidence="9" key="1">
    <citation type="submission" date="2023-08" db="EMBL/GenBank/DDBJ databases">
        <title>Black Yeasts Isolated from many extreme environments.</title>
        <authorList>
            <person name="Coleine C."/>
            <person name="Stajich J.E."/>
            <person name="Selbmann L."/>
        </authorList>
    </citation>
    <scope>NUCLEOTIDE SEQUENCE</scope>
    <source>
        <strain evidence="9">CCFEE 5401</strain>
    </source>
</reference>
<accession>A0AAN7TJ99</accession>
<feature type="transmembrane region" description="Helical" evidence="7">
    <location>
        <begin position="171"/>
        <end position="191"/>
    </location>
</feature>
<keyword evidence="4 7" id="KW-0472">Membrane</keyword>
<organism evidence="9 10">
    <name type="scientific">Meristemomyces frigidus</name>
    <dbReference type="NCBI Taxonomy" id="1508187"/>
    <lineage>
        <taxon>Eukaryota</taxon>
        <taxon>Fungi</taxon>
        <taxon>Dikarya</taxon>
        <taxon>Ascomycota</taxon>
        <taxon>Pezizomycotina</taxon>
        <taxon>Dothideomycetes</taxon>
        <taxon>Dothideomycetidae</taxon>
        <taxon>Mycosphaerellales</taxon>
        <taxon>Teratosphaeriaceae</taxon>
        <taxon>Meristemomyces</taxon>
    </lineage>
</organism>
<evidence type="ECO:0000313" key="10">
    <source>
        <dbReference type="Proteomes" id="UP001310890"/>
    </source>
</evidence>
<evidence type="ECO:0000256" key="4">
    <source>
        <dbReference type="ARBA" id="ARBA00023136"/>
    </source>
</evidence>
<evidence type="ECO:0000256" key="3">
    <source>
        <dbReference type="ARBA" id="ARBA00022989"/>
    </source>
</evidence>
<evidence type="ECO:0000256" key="1">
    <source>
        <dbReference type="ARBA" id="ARBA00004141"/>
    </source>
</evidence>
<dbReference type="InterPro" id="IPR049326">
    <property type="entry name" value="Rhodopsin_dom_fungi"/>
</dbReference>
<dbReference type="GO" id="GO:0016020">
    <property type="term" value="C:membrane"/>
    <property type="evidence" value="ECO:0007669"/>
    <property type="project" value="UniProtKB-SubCell"/>
</dbReference>
<evidence type="ECO:0000256" key="5">
    <source>
        <dbReference type="ARBA" id="ARBA00038359"/>
    </source>
</evidence>
<feature type="region of interest" description="Disordered" evidence="6">
    <location>
        <begin position="319"/>
        <end position="359"/>
    </location>
</feature>
<comment type="subcellular location">
    <subcellularLocation>
        <location evidence="1">Membrane</location>
        <topology evidence="1">Multi-pass membrane protein</topology>
    </subcellularLocation>
</comment>
<feature type="transmembrane region" description="Helical" evidence="7">
    <location>
        <begin position="43"/>
        <end position="66"/>
    </location>
</feature>
<name>A0AAN7TJ99_9PEZI</name>
<feature type="transmembrane region" description="Helical" evidence="7">
    <location>
        <begin position="203"/>
        <end position="227"/>
    </location>
</feature>
<dbReference type="EMBL" id="JAVRRL010000001">
    <property type="protein sequence ID" value="KAK5119025.1"/>
    <property type="molecule type" value="Genomic_DNA"/>
</dbReference>